<dbReference type="InterPro" id="IPR046487">
    <property type="entry name" value="DUF6580"/>
</dbReference>
<evidence type="ECO:0000313" key="3">
    <source>
        <dbReference type="Proteomes" id="UP000320393"/>
    </source>
</evidence>
<comment type="caution">
    <text evidence="2">The sequence shown here is derived from an EMBL/GenBank/DDBJ whole genome shotgun (WGS) entry which is preliminary data.</text>
</comment>
<evidence type="ECO:0000256" key="1">
    <source>
        <dbReference type="SAM" id="Phobius"/>
    </source>
</evidence>
<dbReference type="EMBL" id="VBAM01000208">
    <property type="protein sequence ID" value="TMJ11817.1"/>
    <property type="molecule type" value="Genomic_DNA"/>
</dbReference>
<dbReference type="Pfam" id="PF20221">
    <property type="entry name" value="DUF6580"/>
    <property type="match status" value="1"/>
</dbReference>
<feature type="transmembrane region" description="Helical" evidence="1">
    <location>
        <begin position="21"/>
        <end position="42"/>
    </location>
</feature>
<dbReference type="AlphaFoldDB" id="A0A537LW10"/>
<keyword evidence="1" id="KW-0812">Transmembrane</keyword>
<keyword evidence="1" id="KW-1133">Transmembrane helix</keyword>
<keyword evidence="1" id="KW-0472">Membrane</keyword>
<reference evidence="2 3" key="1">
    <citation type="journal article" date="2019" name="Nat. Microbiol.">
        <title>Mediterranean grassland soil C-N compound turnover is dependent on rainfall and depth, and is mediated by genomically divergent microorganisms.</title>
        <authorList>
            <person name="Diamond S."/>
            <person name="Andeer P.F."/>
            <person name="Li Z."/>
            <person name="Crits-Christoph A."/>
            <person name="Burstein D."/>
            <person name="Anantharaman K."/>
            <person name="Lane K.R."/>
            <person name="Thomas B.C."/>
            <person name="Pan C."/>
            <person name="Northen T.R."/>
            <person name="Banfield J.F."/>
        </authorList>
    </citation>
    <scope>NUCLEOTIDE SEQUENCE [LARGE SCALE GENOMIC DNA]</scope>
    <source>
        <strain evidence="2">NP_5</strain>
    </source>
</reference>
<name>A0A537LW10_9BACT</name>
<protein>
    <recommendedName>
        <fullName evidence="4">Lycopene cyclase domain-containing protein</fullName>
    </recommendedName>
</protein>
<gene>
    <name evidence="2" type="ORF">E6H02_06540</name>
</gene>
<evidence type="ECO:0000313" key="2">
    <source>
        <dbReference type="EMBL" id="TMJ11817.1"/>
    </source>
</evidence>
<sequence>MYVSFALIVLIGMALRPRRTVFRVAGAALCSSVLFFIVTNFGEWLGPLYPHTLAGLRADFVAAIPFFRNTMLSDLVYSFAFFGIYDSAGRVARRRAARLGETAHRTT</sequence>
<organism evidence="2 3">
    <name type="scientific">Candidatus Segetimicrobium genomatis</name>
    <dbReference type="NCBI Taxonomy" id="2569760"/>
    <lineage>
        <taxon>Bacteria</taxon>
        <taxon>Bacillati</taxon>
        <taxon>Candidatus Sysuimicrobiota</taxon>
        <taxon>Candidatus Sysuimicrobiia</taxon>
        <taxon>Candidatus Sysuimicrobiales</taxon>
        <taxon>Candidatus Segetimicrobiaceae</taxon>
        <taxon>Candidatus Segetimicrobium</taxon>
    </lineage>
</organism>
<feature type="transmembrane region" description="Helical" evidence="1">
    <location>
        <begin position="62"/>
        <end position="85"/>
    </location>
</feature>
<accession>A0A537LW10</accession>
<proteinExistence type="predicted"/>
<dbReference type="Proteomes" id="UP000320393">
    <property type="component" value="Unassembled WGS sequence"/>
</dbReference>
<evidence type="ECO:0008006" key="4">
    <source>
        <dbReference type="Google" id="ProtNLM"/>
    </source>
</evidence>